<dbReference type="InterPro" id="IPR051796">
    <property type="entry name" value="ISF_SsuE-like"/>
</dbReference>
<name>A0AAE6Y9Y9_STRAT</name>
<dbReference type="Proteomes" id="UP000190306">
    <property type="component" value="Chromosome"/>
</dbReference>
<dbReference type="Proteomes" id="UP000502504">
    <property type="component" value="Chromosome"/>
</dbReference>
<evidence type="ECO:0000256" key="2">
    <source>
        <dbReference type="ARBA" id="ARBA00022643"/>
    </source>
</evidence>
<reference evidence="5 7" key="1">
    <citation type="submission" date="2015-07" db="EMBL/GenBank/DDBJ databases">
        <title>Draft Genome Sequence of Streptomyces antibioticus, IMRU 3720 reveals insights in the evolution of actinomycin biosynthetic gene clusters in Streptomyces.</title>
        <authorList>
            <person name="Crnovcic I."/>
            <person name="Ruckert C."/>
            <person name="Kalinowksi J."/>
            <person name="Keller U."/>
        </authorList>
    </citation>
    <scope>NUCLEOTIDE SEQUENCE [LARGE SCALE GENOMIC DNA]</scope>
    <source>
        <strain evidence="5 7">DSM 41481</strain>
    </source>
</reference>
<keyword evidence="7" id="KW-1185">Reference proteome</keyword>
<dbReference type="PANTHER" id="PTHR43278:SF4">
    <property type="entry name" value="NAD(P)H-DEPENDENT FMN-CONTAINING OXIDOREDUCTASE YWQN-RELATED"/>
    <property type="match status" value="1"/>
</dbReference>
<dbReference type="Gene3D" id="3.40.50.360">
    <property type="match status" value="1"/>
</dbReference>
<organism evidence="6 8">
    <name type="scientific">Streptomyces antibioticus</name>
    <dbReference type="NCBI Taxonomy" id="1890"/>
    <lineage>
        <taxon>Bacteria</taxon>
        <taxon>Bacillati</taxon>
        <taxon>Actinomycetota</taxon>
        <taxon>Actinomycetes</taxon>
        <taxon>Kitasatosporales</taxon>
        <taxon>Streptomycetaceae</taxon>
        <taxon>Streptomyces</taxon>
    </lineage>
</organism>
<dbReference type="GO" id="GO:0016491">
    <property type="term" value="F:oxidoreductase activity"/>
    <property type="evidence" value="ECO:0007669"/>
    <property type="project" value="InterPro"/>
</dbReference>
<reference evidence="6 8" key="2">
    <citation type="submission" date="2020-03" db="EMBL/GenBank/DDBJ databases">
        <title>Is there a link between lipid content and antibiotic production in Streptomyces?</title>
        <authorList>
            <person name="David M."/>
            <person name="Lejeune C."/>
            <person name="Abreu S."/>
            <person name="Thibessard A."/>
            <person name="Leblond P."/>
            <person name="Chaminade P."/>
            <person name="Virolle M.-J."/>
        </authorList>
    </citation>
    <scope>NUCLEOTIDE SEQUENCE [LARGE SCALE GENOMIC DNA]</scope>
    <source>
        <strain evidence="6 8">DSM 41481</strain>
    </source>
</reference>
<evidence type="ECO:0000313" key="7">
    <source>
        <dbReference type="Proteomes" id="UP000190306"/>
    </source>
</evidence>
<accession>A0AAE6Y9Y9</accession>
<dbReference type="InterPro" id="IPR005025">
    <property type="entry name" value="FMN_Rdtase-like_dom"/>
</dbReference>
<dbReference type="AlphaFoldDB" id="A0AAE6Y9Y9"/>
<evidence type="ECO:0000256" key="1">
    <source>
        <dbReference type="ARBA" id="ARBA00022630"/>
    </source>
</evidence>
<dbReference type="EMBL" id="CP050692">
    <property type="protein sequence ID" value="QIT46053.1"/>
    <property type="molecule type" value="Genomic_DNA"/>
</dbReference>
<dbReference type="EMBL" id="LHQL01000011">
    <property type="protein sequence ID" value="OOQ49087.1"/>
    <property type="molecule type" value="Genomic_DNA"/>
</dbReference>
<proteinExistence type="predicted"/>
<evidence type="ECO:0000313" key="6">
    <source>
        <dbReference type="EMBL" id="QIT46053.1"/>
    </source>
</evidence>
<dbReference type="RefSeq" id="WP_078634482.1">
    <property type="nucleotide sequence ID" value="NZ_CM007717.1"/>
</dbReference>
<dbReference type="Pfam" id="PF03358">
    <property type="entry name" value="FMN_red"/>
    <property type="match status" value="1"/>
</dbReference>
<evidence type="ECO:0000256" key="3">
    <source>
        <dbReference type="SAM" id="MobiDB-lite"/>
    </source>
</evidence>
<feature type="domain" description="NADPH-dependent FMN reductase-like" evidence="4">
    <location>
        <begin position="6"/>
        <end position="106"/>
    </location>
</feature>
<sequence length="215" mass="23414">MSTRRFLFLLGSSRDEGHEGNTELLARRAAEQLPEGVEQEWISLTEHPLPEFVDQRHDSDHVRPTEGAAGLLLDATLAATDLVIASPLYWYSVSAPTKRYLDHWSGWLRTPGVDFKATMAGRTLWGVTALAHEEFEVADPLYGTLHHTAAYLEMRFGGVLLGNGSKPGDVLNDTAALARAKTFFAQEAPLARFPYETETETETETGAGAGAGATA</sequence>
<dbReference type="InterPro" id="IPR029039">
    <property type="entry name" value="Flavoprotein-like_sf"/>
</dbReference>
<feature type="region of interest" description="Disordered" evidence="3">
    <location>
        <begin position="196"/>
        <end position="215"/>
    </location>
</feature>
<dbReference type="SUPFAM" id="SSF52218">
    <property type="entry name" value="Flavoproteins"/>
    <property type="match status" value="1"/>
</dbReference>
<keyword evidence="1" id="KW-0285">Flavoprotein</keyword>
<evidence type="ECO:0000313" key="8">
    <source>
        <dbReference type="Proteomes" id="UP000502504"/>
    </source>
</evidence>
<evidence type="ECO:0000259" key="4">
    <source>
        <dbReference type="Pfam" id="PF03358"/>
    </source>
</evidence>
<dbReference type="PANTHER" id="PTHR43278">
    <property type="entry name" value="NAD(P)H-DEPENDENT FMN-CONTAINING OXIDOREDUCTASE YWQN-RELATED"/>
    <property type="match status" value="1"/>
</dbReference>
<evidence type="ECO:0000313" key="5">
    <source>
        <dbReference type="EMBL" id="OOQ49087.1"/>
    </source>
</evidence>
<protein>
    <submittedName>
        <fullName evidence="5">Flavodoxin</fullName>
    </submittedName>
    <submittedName>
        <fullName evidence="6">NAD(P)H-dependent oxidoreductase</fullName>
    </submittedName>
</protein>
<keyword evidence="2" id="KW-0288">FMN</keyword>
<gene>
    <name evidence="5" type="ORF">AFM16_22695</name>
    <name evidence="6" type="ORF">HCX60_23105</name>
</gene>